<evidence type="ECO:0000256" key="1">
    <source>
        <dbReference type="ARBA" id="ARBA00022669"/>
    </source>
</evidence>
<evidence type="ECO:0000256" key="2">
    <source>
        <dbReference type="ARBA" id="ARBA00022729"/>
    </source>
</evidence>
<dbReference type="InterPro" id="IPR051940">
    <property type="entry name" value="Chitin_bind-dev_reg"/>
</dbReference>
<evidence type="ECO:0000256" key="3">
    <source>
        <dbReference type="ARBA" id="ARBA00022737"/>
    </source>
</evidence>
<dbReference type="PANTHER" id="PTHR23301:SF0">
    <property type="entry name" value="CHITIN-BINDING TYPE-2 DOMAIN-CONTAINING PROTEIN-RELATED"/>
    <property type="match status" value="1"/>
</dbReference>
<protein>
    <recommendedName>
        <fullName evidence="7">Chitin-binding type-2 domain-containing protein</fullName>
    </recommendedName>
</protein>
<feature type="chain" id="PRO_5042841210" description="Chitin-binding type-2 domain-containing protein" evidence="6">
    <location>
        <begin position="20"/>
        <end position="81"/>
    </location>
</feature>
<dbReference type="AlphaFoldDB" id="A0AAN7PAQ5"/>
<dbReference type="SUPFAM" id="SSF57625">
    <property type="entry name" value="Invertebrate chitin-binding proteins"/>
    <property type="match status" value="1"/>
</dbReference>
<keyword evidence="5" id="KW-0325">Glycoprotein</keyword>
<comment type="caution">
    <text evidence="8">The sequence shown here is derived from an EMBL/GenBank/DDBJ whole genome shotgun (WGS) entry which is preliminary data.</text>
</comment>
<keyword evidence="1" id="KW-0147">Chitin-binding</keyword>
<keyword evidence="9" id="KW-1185">Reference proteome</keyword>
<dbReference type="GO" id="GO:0005576">
    <property type="term" value="C:extracellular region"/>
    <property type="evidence" value="ECO:0007669"/>
    <property type="project" value="InterPro"/>
</dbReference>
<dbReference type="Gene3D" id="2.170.140.10">
    <property type="entry name" value="Chitin binding domain"/>
    <property type="match status" value="1"/>
</dbReference>
<evidence type="ECO:0000313" key="9">
    <source>
        <dbReference type="Proteomes" id="UP001353858"/>
    </source>
</evidence>
<feature type="domain" description="Chitin-binding type-2" evidence="7">
    <location>
        <begin position="19"/>
        <end position="80"/>
    </location>
</feature>
<dbReference type="InterPro" id="IPR036508">
    <property type="entry name" value="Chitin-bd_dom_sf"/>
</dbReference>
<feature type="signal peptide" evidence="6">
    <location>
        <begin position="1"/>
        <end position="19"/>
    </location>
</feature>
<evidence type="ECO:0000256" key="6">
    <source>
        <dbReference type="SAM" id="SignalP"/>
    </source>
</evidence>
<evidence type="ECO:0000259" key="7">
    <source>
        <dbReference type="PROSITE" id="PS50940"/>
    </source>
</evidence>
<dbReference type="SMART" id="SM00494">
    <property type="entry name" value="ChtBD2"/>
    <property type="match status" value="1"/>
</dbReference>
<proteinExistence type="predicted"/>
<accession>A0AAN7PAQ5</accession>
<evidence type="ECO:0000256" key="5">
    <source>
        <dbReference type="ARBA" id="ARBA00023180"/>
    </source>
</evidence>
<gene>
    <name evidence="8" type="ORF">RN001_004461</name>
</gene>
<dbReference type="Proteomes" id="UP001353858">
    <property type="component" value="Unassembled WGS sequence"/>
</dbReference>
<dbReference type="Pfam" id="PF01607">
    <property type="entry name" value="CBM_14"/>
    <property type="match status" value="1"/>
</dbReference>
<dbReference type="PANTHER" id="PTHR23301">
    <property type="entry name" value="CHITIN BINDING PERITROPHIN-A"/>
    <property type="match status" value="1"/>
</dbReference>
<reference evidence="9" key="1">
    <citation type="submission" date="2023-01" db="EMBL/GenBank/DDBJ databases">
        <title>Key to firefly adult light organ development and bioluminescence: homeobox transcription factors regulate luciferase expression and transportation to peroxisome.</title>
        <authorList>
            <person name="Fu X."/>
        </authorList>
    </citation>
    <scope>NUCLEOTIDE SEQUENCE [LARGE SCALE GENOMIC DNA]</scope>
</reference>
<keyword evidence="2 6" id="KW-0732">Signal</keyword>
<dbReference type="PROSITE" id="PS50940">
    <property type="entry name" value="CHIT_BIND_II"/>
    <property type="match status" value="1"/>
</dbReference>
<dbReference type="GO" id="GO:0008061">
    <property type="term" value="F:chitin binding"/>
    <property type="evidence" value="ECO:0007669"/>
    <property type="project" value="UniProtKB-KW"/>
</dbReference>
<name>A0AAN7PAQ5_9COLE</name>
<evidence type="ECO:0000313" key="8">
    <source>
        <dbReference type="EMBL" id="KAK4881142.1"/>
    </source>
</evidence>
<sequence>MKGLLCIFFLLVCALGVFTSECPQVVEDPEIDILLPHETNCNQFYKCSHGQKVLQFCQPGLHFNVEKQYCDWPYSANCQTS</sequence>
<dbReference type="EMBL" id="JARPUR010000002">
    <property type="protein sequence ID" value="KAK4881142.1"/>
    <property type="molecule type" value="Genomic_DNA"/>
</dbReference>
<evidence type="ECO:0000256" key="4">
    <source>
        <dbReference type="ARBA" id="ARBA00023157"/>
    </source>
</evidence>
<keyword evidence="3" id="KW-0677">Repeat</keyword>
<keyword evidence="4" id="KW-1015">Disulfide bond</keyword>
<organism evidence="8 9">
    <name type="scientific">Aquatica leii</name>
    <dbReference type="NCBI Taxonomy" id="1421715"/>
    <lineage>
        <taxon>Eukaryota</taxon>
        <taxon>Metazoa</taxon>
        <taxon>Ecdysozoa</taxon>
        <taxon>Arthropoda</taxon>
        <taxon>Hexapoda</taxon>
        <taxon>Insecta</taxon>
        <taxon>Pterygota</taxon>
        <taxon>Neoptera</taxon>
        <taxon>Endopterygota</taxon>
        <taxon>Coleoptera</taxon>
        <taxon>Polyphaga</taxon>
        <taxon>Elateriformia</taxon>
        <taxon>Elateroidea</taxon>
        <taxon>Lampyridae</taxon>
        <taxon>Luciolinae</taxon>
        <taxon>Aquatica</taxon>
    </lineage>
</organism>
<dbReference type="InterPro" id="IPR002557">
    <property type="entry name" value="Chitin-bd_dom"/>
</dbReference>